<organism evidence="3 4">
    <name type="scientific">Trichostrongylus colubriformis</name>
    <name type="common">Black scour worm</name>
    <dbReference type="NCBI Taxonomy" id="6319"/>
    <lineage>
        <taxon>Eukaryota</taxon>
        <taxon>Metazoa</taxon>
        <taxon>Ecdysozoa</taxon>
        <taxon>Nematoda</taxon>
        <taxon>Chromadorea</taxon>
        <taxon>Rhabditida</taxon>
        <taxon>Rhabditina</taxon>
        <taxon>Rhabditomorpha</taxon>
        <taxon>Strongyloidea</taxon>
        <taxon>Trichostrongylidae</taxon>
        <taxon>Trichostrongylus</taxon>
    </lineage>
</organism>
<name>A0AAN8F6J9_TRICO</name>
<protein>
    <recommendedName>
        <fullName evidence="2">GOLD domain-containing protein</fullName>
    </recommendedName>
</protein>
<feature type="domain" description="GOLD" evidence="2">
    <location>
        <begin position="18"/>
        <end position="199"/>
    </location>
</feature>
<keyword evidence="1" id="KW-1133">Transmembrane helix</keyword>
<proteinExistence type="predicted"/>
<comment type="caution">
    <text evidence="3">The sequence shown here is derived from an EMBL/GenBank/DDBJ whole genome shotgun (WGS) entry which is preliminary data.</text>
</comment>
<gene>
    <name evidence="3" type="ORF">GCK32_012303</name>
</gene>
<dbReference type="EMBL" id="WIXE01015770">
    <property type="protein sequence ID" value="KAK5973207.1"/>
    <property type="molecule type" value="Genomic_DNA"/>
</dbReference>
<reference evidence="3 4" key="1">
    <citation type="submission" date="2019-10" db="EMBL/GenBank/DDBJ databases">
        <title>Assembly and Annotation for the nematode Trichostrongylus colubriformis.</title>
        <authorList>
            <person name="Martin J."/>
        </authorList>
    </citation>
    <scope>NUCLEOTIDE SEQUENCE [LARGE SCALE GENOMIC DNA]</scope>
    <source>
        <strain evidence="3">G859</strain>
        <tissue evidence="3">Whole worm</tissue>
    </source>
</reference>
<sequence length="207" mass="23376">MVAVARFNESSNPITLVSLNMFVDYERTCVYQSLPRNLSIIFAAATSNAIVNTLLRSPSGTTTITSAGKTTSSSLQHTTTEEGDYQFCAGVAIPSKVYLSLLVNKAGSHSSQIVWHKLRGDEDAEIKHIHEDIVSMLDHLFTKTIHLKVFMRMHHLVTRRDDELQQWNGGFIVKYVMVFCIGAIIVAVVEVMLIRRMFHRDPKRLRI</sequence>
<evidence type="ECO:0000256" key="1">
    <source>
        <dbReference type="SAM" id="Phobius"/>
    </source>
</evidence>
<evidence type="ECO:0000313" key="3">
    <source>
        <dbReference type="EMBL" id="KAK5973207.1"/>
    </source>
</evidence>
<evidence type="ECO:0000313" key="4">
    <source>
        <dbReference type="Proteomes" id="UP001331761"/>
    </source>
</evidence>
<keyword evidence="4" id="KW-1185">Reference proteome</keyword>
<keyword evidence="1" id="KW-0812">Transmembrane</keyword>
<dbReference type="Pfam" id="PF01105">
    <property type="entry name" value="EMP24_GP25L"/>
    <property type="match status" value="1"/>
</dbReference>
<evidence type="ECO:0000259" key="2">
    <source>
        <dbReference type="SMART" id="SM01190"/>
    </source>
</evidence>
<dbReference type="SMART" id="SM01190">
    <property type="entry name" value="EMP24_GP25L"/>
    <property type="match status" value="1"/>
</dbReference>
<keyword evidence="1" id="KW-0472">Membrane</keyword>
<dbReference type="InterPro" id="IPR009038">
    <property type="entry name" value="GOLD_dom"/>
</dbReference>
<feature type="transmembrane region" description="Helical" evidence="1">
    <location>
        <begin position="175"/>
        <end position="194"/>
    </location>
</feature>
<dbReference type="Proteomes" id="UP001331761">
    <property type="component" value="Unassembled WGS sequence"/>
</dbReference>
<accession>A0AAN8F6J9</accession>
<dbReference type="AlphaFoldDB" id="A0AAN8F6J9"/>